<keyword evidence="3" id="KW-1185">Reference proteome</keyword>
<keyword evidence="1" id="KW-1133">Transmembrane helix</keyword>
<proteinExistence type="predicted"/>
<feature type="transmembrane region" description="Helical" evidence="1">
    <location>
        <begin position="52"/>
        <end position="72"/>
    </location>
</feature>
<gene>
    <name evidence="2" type="ORF">KKI46_17640</name>
</gene>
<feature type="transmembrane region" description="Helical" evidence="1">
    <location>
        <begin position="21"/>
        <end position="40"/>
    </location>
</feature>
<keyword evidence="1" id="KW-0812">Transmembrane</keyword>
<name>A0ABX8GFI2_EXIAC</name>
<dbReference type="Proteomes" id="UP000679498">
    <property type="component" value="Plasmid p4"/>
</dbReference>
<protein>
    <submittedName>
        <fullName evidence="2">Uncharacterized protein</fullName>
    </submittedName>
</protein>
<evidence type="ECO:0000313" key="3">
    <source>
        <dbReference type="Proteomes" id="UP000679498"/>
    </source>
</evidence>
<dbReference type="RefSeq" id="WP_214814183.1">
    <property type="nucleotide sequence ID" value="NZ_CP075901.1"/>
</dbReference>
<dbReference type="EMBL" id="CP075901">
    <property type="protein sequence ID" value="QWB31983.1"/>
    <property type="molecule type" value="Genomic_DNA"/>
</dbReference>
<keyword evidence="1" id="KW-0472">Membrane</keyword>
<organism evidence="2 3">
    <name type="scientific">Exiguobacterium acetylicum</name>
    <name type="common">Brevibacterium acetylicum</name>
    <dbReference type="NCBI Taxonomy" id="41170"/>
    <lineage>
        <taxon>Bacteria</taxon>
        <taxon>Bacillati</taxon>
        <taxon>Bacillota</taxon>
        <taxon>Bacilli</taxon>
        <taxon>Bacillales</taxon>
        <taxon>Bacillales Family XII. Incertae Sedis</taxon>
        <taxon>Exiguobacterium</taxon>
    </lineage>
</organism>
<geneLocation type="plasmid" evidence="2 3">
    <name>p4</name>
</geneLocation>
<sequence>MMQMKTQVKTKRVGIRKNLSTYFTVRFIQGLAFAITFFLYMNNLGNHAISWWLLPAALPGSIVLTTILLEMLPHFVNFNKKG</sequence>
<dbReference type="GeneID" id="88813530"/>
<evidence type="ECO:0000256" key="1">
    <source>
        <dbReference type="SAM" id="Phobius"/>
    </source>
</evidence>
<evidence type="ECO:0000313" key="2">
    <source>
        <dbReference type="EMBL" id="QWB31983.1"/>
    </source>
</evidence>
<reference evidence="2 3" key="1">
    <citation type="submission" date="2021-05" db="EMBL/GenBank/DDBJ databases">
        <title>Biocontrol using Exiguobacterium acetylicum SI17 against litchi downy blight caused by Peronophythora litchii.</title>
        <authorList>
            <person name="Zheng L."/>
        </authorList>
    </citation>
    <scope>NUCLEOTIDE SEQUENCE [LARGE SCALE GENOMIC DNA]</scope>
    <source>
        <strain evidence="2 3">SI17</strain>
        <plasmid evidence="2 3">p4</plasmid>
    </source>
</reference>
<accession>A0ABX8GFI2</accession>
<keyword evidence="2" id="KW-0614">Plasmid</keyword>